<feature type="chain" id="PRO_5021395980" evidence="1">
    <location>
        <begin position="20"/>
        <end position="124"/>
    </location>
</feature>
<feature type="signal peptide" evidence="1">
    <location>
        <begin position="1"/>
        <end position="19"/>
    </location>
</feature>
<dbReference type="EMBL" id="MK753209">
    <property type="protein sequence ID" value="QCZ25121.1"/>
    <property type="molecule type" value="mRNA"/>
</dbReference>
<gene>
    <name evidence="2" type="primary">CSP7</name>
</gene>
<reference evidence="2" key="1">
    <citation type="submission" date="2019-04" db="EMBL/GenBank/DDBJ databases">
        <title>Candidate genes coding for odorant binding proteins and chemosensory proteins identified from dissected antennae and mouthparts of the southern green stink bug Nezara viridula.</title>
        <authorList>
            <person name="Wu Z."/>
            <person name="Cui Y."/>
            <person name="Qu M."/>
            <person name="Lin J.-H."/>
        </authorList>
    </citation>
    <scope>NUCLEOTIDE SEQUENCE</scope>
</reference>
<dbReference type="InterPro" id="IPR005055">
    <property type="entry name" value="A10/PebIII"/>
</dbReference>
<sequence length="124" mass="14487">MLRTLLLLAPLLLAWSCQAATAPSYTTRWDTIDIDQILKNDRILKKYIDCLMDRGKCSPDAQELKKVLPEAMQTECAKCTDAQKRLAGKALSYILQYKRNYWNELLGKYDPKGEFRKKYEYEDK</sequence>
<dbReference type="Pfam" id="PF03392">
    <property type="entry name" value="OS-D"/>
    <property type="match status" value="1"/>
</dbReference>
<accession>A0A4Y5RDK2</accession>
<proteinExistence type="evidence at transcript level"/>
<dbReference type="AlphaFoldDB" id="A0A4Y5RDK2"/>
<protein>
    <submittedName>
        <fullName evidence="2">Chemosensory protein 7</fullName>
    </submittedName>
</protein>
<dbReference type="PANTHER" id="PTHR11257:SF12">
    <property type="entry name" value="EJACULATORY BULB-SPECIFIC PROTEIN 3-RELATED"/>
    <property type="match status" value="1"/>
</dbReference>
<dbReference type="PANTHER" id="PTHR11257">
    <property type="entry name" value="CHEMOSENSORY PROTEIN-RELATED"/>
    <property type="match status" value="1"/>
</dbReference>
<organism evidence="2">
    <name type="scientific">Nezara viridula</name>
    <name type="common">Southern green stink bug</name>
    <name type="synonym">Cimex viridulus</name>
    <dbReference type="NCBI Taxonomy" id="85310"/>
    <lineage>
        <taxon>Eukaryota</taxon>
        <taxon>Metazoa</taxon>
        <taxon>Ecdysozoa</taxon>
        <taxon>Arthropoda</taxon>
        <taxon>Hexapoda</taxon>
        <taxon>Insecta</taxon>
        <taxon>Pterygota</taxon>
        <taxon>Neoptera</taxon>
        <taxon>Paraneoptera</taxon>
        <taxon>Hemiptera</taxon>
        <taxon>Heteroptera</taxon>
        <taxon>Panheteroptera</taxon>
        <taxon>Pentatomomorpha</taxon>
        <taxon>Pentatomoidea</taxon>
        <taxon>Pentatomidae</taxon>
        <taxon>Pentatominae</taxon>
        <taxon>Nezara</taxon>
    </lineage>
</organism>
<evidence type="ECO:0000256" key="1">
    <source>
        <dbReference type="SAM" id="SignalP"/>
    </source>
</evidence>
<name>A0A4Y5RDK2_NEZVI</name>
<dbReference type="InterPro" id="IPR036682">
    <property type="entry name" value="OS_D_A10/PebIII_sf"/>
</dbReference>
<dbReference type="SUPFAM" id="SSF100910">
    <property type="entry name" value="Chemosensory protein Csp2"/>
    <property type="match status" value="1"/>
</dbReference>
<evidence type="ECO:0000313" key="2">
    <source>
        <dbReference type="EMBL" id="QCZ25121.1"/>
    </source>
</evidence>
<dbReference type="Gene3D" id="1.10.2080.10">
    <property type="entry name" value="Insect odorant-binding protein A10/Ejaculatory bulb-specific protein 3"/>
    <property type="match status" value="1"/>
</dbReference>
<dbReference type="OrthoDB" id="6344725at2759"/>
<keyword evidence="1" id="KW-0732">Signal</keyword>